<feature type="domain" description="Pyrrolo-quinoline quinone repeat" evidence="1">
    <location>
        <begin position="2"/>
        <end position="122"/>
    </location>
</feature>
<organism evidence="2">
    <name type="scientific">marine sediment metagenome</name>
    <dbReference type="NCBI Taxonomy" id="412755"/>
    <lineage>
        <taxon>unclassified sequences</taxon>
        <taxon>metagenomes</taxon>
        <taxon>ecological metagenomes</taxon>
    </lineage>
</organism>
<dbReference type="SUPFAM" id="SSF50998">
    <property type="entry name" value="Quinoprotein alcohol dehydrogenase-like"/>
    <property type="match status" value="1"/>
</dbReference>
<dbReference type="Gene3D" id="2.130.10.10">
    <property type="entry name" value="YVTN repeat-like/Quinoprotein amine dehydrogenase"/>
    <property type="match status" value="1"/>
</dbReference>
<feature type="non-terminal residue" evidence="2">
    <location>
        <position position="1"/>
    </location>
</feature>
<dbReference type="SMART" id="SM00564">
    <property type="entry name" value="PQQ"/>
    <property type="match status" value="2"/>
</dbReference>
<reference evidence="2" key="1">
    <citation type="journal article" date="2015" name="Nature">
        <title>Complex archaea that bridge the gap between prokaryotes and eukaryotes.</title>
        <authorList>
            <person name="Spang A."/>
            <person name="Saw J.H."/>
            <person name="Jorgensen S.L."/>
            <person name="Zaremba-Niedzwiedzka K."/>
            <person name="Martijn J."/>
            <person name="Lind A.E."/>
            <person name="van Eijk R."/>
            <person name="Schleper C."/>
            <person name="Guy L."/>
            <person name="Ettema T.J."/>
        </authorList>
    </citation>
    <scope>NUCLEOTIDE SEQUENCE</scope>
</reference>
<accession>A0A0F9CZL4</accession>
<dbReference type="InterPro" id="IPR002372">
    <property type="entry name" value="PQQ_rpt_dom"/>
</dbReference>
<dbReference type="Pfam" id="PF13360">
    <property type="entry name" value="PQQ_2"/>
    <property type="match status" value="1"/>
</dbReference>
<dbReference type="InterPro" id="IPR018391">
    <property type="entry name" value="PQQ_b-propeller_rpt"/>
</dbReference>
<dbReference type="InterPro" id="IPR011047">
    <property type="entry name" value="Quinoprotein_ADH-like_sf"/>
</dbReference>
<proteinExistence type="predicted"/>
<comment type="caution">
    <text evidence="2">The sequence shown here is derived from an EMBL/GenBank/DDBJ whole genome shotgun (WGS) entry which is preliminary data.</text>
</comment>
<evidence type="ECO:0000313" key="2">
    <source>
        <dbReference type="EMBL" id="KKL46906.1"/>
    </source>
</evidence>
<sequence length="126" mass="13170">LYAVTQNGTIRWTFDAGAPIDSSPAVAQDGRICFGCNDGNLYCLTLSGDLDWVYATGGMVRSSPLIKDGVVYVGTDRGGAMALDARDGKTLWETRLGLPIYAPPAAVGGAVIFVDMAGTVYAFGGR</sequence>
<dbReference type="AlphaFoldDB" id="A0A0F9CZL4"/>
<dbReference type="PANTHER" id="PTHR34512:SF30">
    <property type="entry name" value="OUTER MEMBRANE PROTEIN ASSEMBLY FACTOR BAMB"/>
    <property type="match status" value="1"/>
</dbReference>
<name>A0A0F9CZL4_9ZZZZ</name>
<protein>
    <recommendedName>
        <fullName evidence="1">Pyrrolo-quinoline quinone repeat domain-containing protein</fullName>
    </recommendedName>
</protein>
<dbReference type="EMBL" id="LAZR01033860">
    <property type="protein sequence ID" value="KKL46906.1"/>
    <property type="molecule type" value="Genomic_DNA"/>
</dbReference>
<dbReference type="PANTHER" id="PTHR34512">
    <property type="entry name" value="CELL SURFACE PROTEIN"/>
    <property type="match status" value="1"/>
</dbReference>
<gene>
    <name evidence="2" type="ORF">LCGC14_2340890</name>
</gene>
<evidence type="ECO:0000259" key="1">
    <source>
        <dbReference type="Pfam" id="PF13360"/>
    </source>
</evidence>
<dbReference type="InterPro" id="IPR015943">
    <property type="entry name" value="WD40/YVTN_repeat-like_dom_sf"/>
</dbReference>